<dbReference type="AlphaFoldDB" id="A0A1I7YSI0"/>
<reference evidence="2" key="1">
    <citation type="submission" date="2016-11" db="UniProtKB">
        <authorList>
            <consortium name="WormBaseParasite"/>
        </authorList>
    </citation>
    <scope>IDENTIFICATION</scope>
</reference>
<keyword evidence="1" id="KW-1185">Reference proteome</keyword>
<sequence length="96" mass="10967">MQNILDHWKENGGLNFRLAYSSLNEDPNGYRLFVNDIPCRITESEDIKKFRHETENSVAVCQLSGCHQNYLEISTCECDAGLQGCAMKKKFPDLHS</sequence>
<proteinExistence type="predicted"/>
<dbReference type="Proteomes" id="UP000095287">
    <property type="component" value="Unplaced"/>
</dbReference>
<dbReference type="WBParaSite" id="L893_g19265.t1">
    <property type="protein sequence ID" value="L893_g19265.t1"/>
    <property type="gene ID" value="L893_g19265"/>
</dbReference>
<protein>
    <submittedName>
        <fullName evidence="2">EGF-like domain-containing protein</fullName>
    </submittedName>
</protein>
<name>A0A1I7YSI0_9BILA</name>
<organism evidence="1 2">
    <name type="scientific">Steinernema glaseri</name>
    <dbReference type="NCBI Taxonomy" id="37863"/>
    <lineage>
        <taxon>Eukaryota</taxon>
        <taxon>Metazoa</taxon>
        <taxon>Ecdysozoa</taxon>
        <taxon>Nematoda</taxon>
        <taxon>Chromadorea</taxon>
        <taxon>Rhabditida</taxon>
        <taxon>Tylenchina</taxon>
        <taxon>Panagrolaimomorpha</taxon>
        <taxon>Strongyloidoidea</taxon>
        <taxon>Steinernematidae</taxon>
        <taxon>Steinernema</taxon>
    </lineage>
</organism>
<accession>A0A1I7YSI0</accession>
<evidence type="ECO:0000313" key="2">
    <source>
        <dbReference type="WBParaSite" id="L893_g19265.t1"/>
    </source>
</evidence>
<evidence type="ECO:0000313" key="1">
    <source>
        <dbReference type="Proteomes" id="UP000095287"/>
    </source>
</evidence>